<gene>
    <name evidence="1" type="ORF">NU887_06255</name>
</gene>
<name>A0A9X2P3R4_9BACT</name>
<accession>A0A9X2P3R4</accession>
<proteinExistence type="predicted"/>
<dbReference type="EMBL" id="JANSUY010000003">
    <property type="protein sequence ID" value="MCR9014632.1"/>
    <property type="molecule type" value="Genomic_DNA"/>
</dbReference>
<protein>
    <submittedName>
        <fullName evidence="1">Uncharacterized protein</fullName>
    </submittedName>
</protein>
<keyword evidence="2" id="KW-1185">Reference proteome</keyword>
<sequence>MAKRERSVIYAKDIMKITGRSKTYAYGLLKKIKAFFSKDNHQLVTIDEYARFHGIPVEKVMEYL</sequence>
<comment type="caution">
    <text evidence="1">The sequence shown here is derived from an EMBL/GenBank/DDBJ whole genome shotgun (WGS) entry which is preliminary data.</text>
</comment>
<dbReference type="RefSeq" id="WP_258422514.1">
    <property type="nucleotide sequence ID" value="NZ_JANSUY010000003.1"/>
</dbReference>
<reference evidence="1" key="1">
    <citation type="submission" date="2022-08" db="EMBL/GenBank/DDBJ databases">
        <authorList>
            <person name="Zhang D."/>
        </authorList>
    </citation>
    <scope>NUCLEOTIDE SEQUENCE</scope>
    <source>
        <strain evidence="1">XJ19-11</strain>
    </source>
</reference>
<dbReference type="Proteomes" id="UP001142175">
    <property type="component" value="Unassembled WGS sequence"/>
</dbReference>
<evidence type="ECO:0000313" key="1">
    <source>
        <dbReference type="EMBL" id="MCR9014632.1"/>
    </source>
</evidence>
<dbReference type="AlphaFoldDB" id="A0A9X2P3R4"/>
<evidence type="ECO:0000313" key="2">
    <source>
        <dbReference type="Proteomes" id="UP001142175"/>
    </source>
</evidence>
<organism evidence="1 2">
    <name type="scientific">Aquiflexum gelatinilyticum</name>
    <dbReference type="NCBI Taxonomy" id="2961943"/>
    <lineage>
        <taxon>Bacteria</taxon>
        <taxon>Pseudomonadati</taxon>
        <taxon>Bacteroidota</taxon>
        <taxon>Cytophagia</taxon>
        <taxon>Cytophagales</taxon>
        <taxon>Cyclobacteriaceae</taxon>
        <taxon>Aquiflexum</taxon>
    </lineage>
</organism>